<comment type="function">
    <text evidence="4">RNA helicase.</text>
</comment>
<dbReference type="Pfam" id="PF00270">
    <property type="entry name" value="DEAD"/>
    <property type="match status" value="1"/>
</dbReference>
<sequence length="87" mass="9232">GSGKTYAYGVPLVQRLLALGPARIGTFGLVLVPTRELAVQSLEALQGLTRPFPWLVTGSVMGGESRKSEKARLERGGGGMSERMTSQ</sequence>
<feature type="compositionally biased region" description="Basic and acidic residues" evidence="5">
    <location>
        <begin position="64"/>
        <end position="75"/>
    </location>
</feature>
<dbReference type="PaxDb" id="2903-EOD39506"/>
<evidence type="ECO:0000313" key="8">
    <source>
        <dbReference type="Proteomes" id="UP000013827"/>
    </source>
</evidence>
<evidence type="ECO:0000256" key="4">
    <source>
        <dbReference type="RuleBase" id="RU365068"/>
    </source>
</evidence>
<feature type="region of interest" description="Disordered" evidence="5">
    <location>
        <begin position="62"/>
        <end position="87"/>
    </location>
</feature>
<evidence type="ECO:0000256" key="1">
    <source>
        <dbReference type="ARBA" id="ARBA00022741"/>
    </source>
</evidence>
<proteinExistence type="inferred from homology"/>
<evidence type="ECO:0000259" key="6">
    <source>
        <dbReference type="Pfam" id="PF00270"/>
    </source>
</evidence>
<comment type="domain">
    <text evidence="4">The Q motif is unique to and characteristic of the DEAD box family of RNA helicases and controls ATP binding and hydrolysis.</text>
</comment>
<dbReference type="STRING" id="2903.R1FV44"/>
<keyword evidence="3 4" id="KW-0067">ATP-binding</keyword>
<evidence type="ECO:0000256" key="2">
    <source>
        <dbReference type="ARBA" id="ARBA00022801"/>
    </source>
</evidence>
<name>A0A0D3KUS1_EMIH1</name>
<dbReference type="GO" id="GO:0003724">
    <property type="term" value="F:RNA helicase activity"/>
    <property type="evidence" value="ECO:0007669"/>
    <property type="project" value="UniProtKB-EC"/>
</dbReference>
<dbReference type="SUPFAM" id="SSF52540">
    <property type="entry name" value="P-loop containing nucleoside triphosphate hydrolases"/>
    <property type="match status" value="1"/>
</dbReference>
<dbReference type="GO" id="GO:0003723">
    <property type="term" value="F:RNA binding"/>
    <property type="evidence" value="ECO:0007669"/>
    <property type="project" value="UniProtKB-UniRule"/>
</dbReference>
<dbReference type="Proteomes" id="UP000013827">
    <property type="component" value="Unassembled WGS sequence"/>
</dbReference>
<feature type="domain" description="DEAD/DEAH-box helicase" evidence="6">
    <location>
        <begin position="1"/>
        <end position="74"/>
    </location>
</feature>
<dbReference type="InterPro" id="IPR027417">
    <property type="entry name" value="P-loop_NTPase"/>
</dbReference>
<evidence type="ECO:0000256" key="3">
    <source>
        <dbReference type="ARBA" id="ARBA00022840"/>
    </source>
</evidence>
<accession>A0A0D3KUS1</accession>
<organism evidence="7 8">
    <name type="scientific">Emiliania huxleyi (strain CCMP1516)</name>
    <dbReference type="NCBI Taxonomy" id="280463"/>
    <lineage>
        <taxon>Eukaryota</taxon>
        <taxon>Haptista</taxon>
        <taxon>Haptophyta</taxon>
        <taxon>Prymnesiophyceae</taxon>
        <taxon>Isochrysidales</taxon>
        <taxon>Noelaerhabdaceae</taxon>
        <taxon>Emiliania</taxon>
    </lineage>
</organism>
<dbReference type="EnsemblProtists" id="EOD39506">
    <property type="protein sequence ID" value="EOD39506"/>
    <property type="gene ID" value="EMIHUDRAFT_62657"/>
</dbReference>
<dbReference type="eggNOG" id="KOG0348">
    <property type="taxonomic scope" value="Eukaryota"/>
</dbReference>
<evidence type="ECO:0000313" key="7">
    <source>
        <dbReference type="EnsemblProtists" id="EOD39506"/>
    </source>
</evidence>
<dbReference type="KEGG" id="ehx:EMIHUDRAFT_62657"/>
<keyword evidence="8" id="KW-1185">Reference proteome</keyword>
<keyword evidence="2 4" id="KW-0378">Hydrolase</keyword>
<dbReference type="HOGENOM" id="CLU_2490178_0_0_1"/>
<comment type="catalytic activity">
    <reaction evidence="4">
        <text>ATP + H2O = ADP + phosphate + H(+)</text>
        <dbReference type="Rhea" id="RHEA:13065"/>
        <dbReference type="ChEBI" id="CHEBI:15377"/>
        <dbReference type="ChEBI" id="CHEBI:15378"/>
        <dbReference type="ChEBI" id="CHEBI:30616"/>
        <dbReference type="ChEBI" id="CHEBI:43474"/>
        <dbReference type="ChEBI" id="CHEBI:456216"/>
        <dbReference type="EC" id="3.6.4.13"/>
    </reaction>
</comment>
<dbReference type="PANTHER" id="PTHR24031">
    <property type="entry name" value="RNA HELICASE"/>
    <property type="match status" value="1"/>
</dbReference>
<dbReference type="EC" id="3.6.4.13" evidence="4"/>
<dbReference type="AlphaFoldDB" id="A0A0D3KUS1"/>
<keyword evidence="1 4" id="KW-0547">Nucleotide-binding</keyword>
<evidence type="ECO:0000256" key="5">
    <source>
        <dbReference type="SAM" id="MobiDB-lite"/>
    </source>
</evidence>
<keyword evidence="4" id="KW-0347">Helicase</keyword>
<comment type="similarity">
    <text evidence="4">Belongs to the DEAD box helicase family.</text>
</comment>
<reference evidence="7" key="2">
    <citation type="submission" date="2024-10" db="UniProtKB">
        <authorList>
            <consortium name="EnsemblProtists"/>
        </authorList>
    </citation>
    <scope>IDENTIFICATION</scope>
</reference>
<dbReference type="InterPro" id="IPR011545">
    <property type="entry name" value="DEAD/DEAH_box_helicase_dom"/>
</dbReference>
<reference evidence="8" key="1">
    <citation type="journal article" date="2013" name="Nature">
        <title>Pan genome of the phytoplankton Emiliania underpins its global distribution.</title>
        <authorList>
            <person name="Read B.A."/>
            <person name="Kegel J."/>
            <person name="Klute M.J."/>
            <person name="Kuo A."/>
            <person name="Lefebvre S.C."/>
            <person name="Maumus F."/>
            <person name="Mayer C."/>
            <person name="Miller J."/>
            <person name="Monier A."/>
            <person name="Salamov A."/>
            <person name="Young J."/>
            <person name="Aguilar M."/>
            <person name="Claverie J.M."/>
            <person name="Frickenhaus S."/>
            <person name="Gonzalez K."/>
            <person name="Herman E.K."/>
            <person name="Lin Y.C."/>
            <person name="Napier J."/>
            <person name="Ogata H."/>
            <person name="Sarno A.F."/>
            <person name="Shmutz J."/>
            <person name="Schroeder D."/>
            <person name="de Vargas C."/>
            <person name="Verret F."/>
            <person name="von Dassow P."/>
            <person name="Valentin K."/>
            <person name="Van de Peer Y."/>
            <person name="Wheeler G."/>
            <person name="Dacks J.B."/>
            <person name="Delwiche C.F."/>
            <person name="Dyhrman S.T."/>
            <person name="Glockner G."/>
            <person name="John U."/>
            <person name="Richards T."/>
            <person name="Worden A.Z."/>
            <person name="Zhang X."/>
            <person name="Grigoriev I.V."/>
            <person name="Allen A.E."/>
            <person name="Bidle K."/>
            <person name="Borodovsky M."/>
            <person name="Bowler C."/>
            <person name="Brownlee C."/>
            <person name="Cock J.M."/>
            <person name="Elias M."/>
            <person name="Gladyshev V.N."/>
            <person name="Groth M."/>
            <person name="Guda C."/>
            <person name="Hadaegh A."/>
            <person name="Iglesias-Rodriguez M.D."/>
            <person name="Jenkins J."/>
            <person name="Jones B.M."/>
            <person name="Lawson T."/>
            <person name="Leese F."/>
            <person name="Lindquist E."/>
            <person name="Lobanov A."/>
            <person name="Lomsadze A."/>
            <person name="Malik S.B."/>
            <person name="Marsh M.E."/>
            <person name="Mackinder L."/>
            <person name="Mock T."/>
            <person name="Mueller-Roeber B."/>
            <person name="Pagarete A."/>
            <person name="Parker M."/>
            <person name="Probert I."/>
            <person name="Quesneville H."/>
            <person name="Raines C."/>
            <person name="Rensing S.A."/>
            <person name="Riano-Pachon D.M."/>
            <person name="Richier S."/>
            <person name="Rokitta S."/>
            <person name="Shiraiwa Y."/>
            <person name="Soanes D.M."/>
            <person name="van der Giezen M."/>
            <person name="Wahlund T.M."/>
            <person name="Williams B."/>
            <person name="Wilson W."/>
            <person name="Wolfe G."/>
            <person name="Wurch L.L."/>
        </authorList>
    </citation>
    <scope>NUCLEOTIDE SEQUENCE</scope>
</reference>
<dbReference type="GeneID" id="17284777"/>
<dbReference type="GO" id="GO:0005524">
    <property type="term" value="F:ATP binding"/>
    <property type="evidence" value="ECO:0007669"/>
    <property type="project" value="UniProtKB-UniRule"/>
</dbReference>
<dbReference type="RefSeq" id="XP_005791935.1">
    <property type="nucleotide sequence ID" value="XM_005791878.1"/>
</dbReference>
<keyword evidence="4" id="KW-0694">RNA-binding</keyword>
<dbReference type="GO" id="GO:0016787">
    <property type="term" value="F:hydrolase activity"/>
    <property type="evidence" value="ECO:0007669"/>
    <property type="project" value="UniProtKB-KW"/>
</dbReference>
<protein>
    <recommendedName>
        <fullName evidence="4">ATP-dependent RNA helicase</fullName>
        <ecNumber evidence="4">3.6.4.13</ecNumber>
    </recommendedName>
</protein>
<dbReference type="Gene3D" id="3.40.50.300">
    <property type="entry name" value="P-loop containing nucleotide triphosphate hydrolases"/>
    <property type="match status" value="1"/>
</dbReference>